<dbReference type="InterPro" id="IPR001452">
    <property type="entry name" value="SH3_domain"/>
</dbReference>
<feature type="compositionally biased region" description="Polar residues" evidence="9">
    <location>
        <begin position="703"/>
        <end position="720"/>
    </location>
</feature>
<feature type="compositionally biased region" description="Polar residues" evidence="9">
    <location>
        <begin position="509"/>
        <end position="518"/>
    </location>
</feature>
<dbReference type="PROSITE" id="PS51021">
    <property type="entry name" value="BAR"/>
    <property type="match status" value="1"/>
</dbReference>
<evidence type="ECO:0000259" key="11">
    <source>
        <dbReference type="PROSITE" id="PS51021"/>
    </source>
</evidence>
<evidence type="ECO:0000259" key="10">
    <source>
        <dbReference type="PROSITE" id="PS50002"/>
    </source>
</evidence>
<comment type="subcellular location">
    <subcellularLocation>
        <location evidence="2">Cytoplasm</location>
    </subcellularLocation>
    <subcellularLocation>
        <location evidence="1">Endomembrane system</location>
    </subcellularLocation>
</comment>
<dbReference type="PANTHER" id="PTHR46514">
    <property type="entry name" value="AMPHIPHYSIN"/>
    <property type="match status" value="1"/>
</dbReference>
<dbReference type="Pfam" id="PF14604">
    <property type="entry name" value="SH3_9"/>
    <property type="match status" value="1"/>
</dbReference>
<dbReference type="PRINTS" id="PR00452">
    <property type="entry name" value="SH3DOMAIN"/>
</dbReference>
<evidence type="ECO:0000313" key="12">
    <source>
        <dbReference type="Ensembl" id="ENSCCRP00010070663.1"/>
    </source>
</evidence>
<feature type="compositionally biased region" description="Acidic residues" evidence="9">
    <location>
        <begin position="476"/>
        <end position="487"/>
    </location>
</feature>
<dbReference type="PRINTS" id="PR01251">
    <property type="entry name" value="AMPHIPHYSIN"/>
</dbReference>
<evidence type="ECO:0000256" key="4">
    <source>
        <dbReference type="ARBA" id="ARBA00022490"/>
    </source>
</evidence>
<dbReference type="Pfam" id="PF03114">
    <property type="entry name" value="BAR"/>
    <property type="match status" value="1"/>
</dbReference>
<dbReference type="InterPro" id="IPR003005">
    <property type="entry name" value="Amphiphysin"/>
</dbReference>
<evidence type="ECO:0000256" key="1">
    <source>
        <dbReference type="ARBA" id="ARBA00004308"/>
    </source>
</evidence>
<dbReference type="InterPro" id="IPR003017">
    <property type="entry name" value="Amphiphysin_1"/>
</dbReference>
<feature type="domain" description="SH3" evidence="10">
    <location>
        <begin position="727"/>
        <end position="799"/>
    </location>
</feature>
<dbReference type="Proteomes" id="UP000694427">
    <property type="component" value="Unplaced"/>
</dbReference>
<evidence type="ECO:0000256" key="8">
    <source>
        <dbReference type="SAM" id="Coils"/>
    </source>
</evidence>
<feature type="domain" description="BAR" evidence="11">
    <location>
        <begin position="24"/>
        <end position="240"/>
    </location>
</feature>
<feature type="region of interest" description="Disordered" evidence="9">
    <location>
        <begin position="327"/>
        <end position="723"/>
    </location>
</feature>
<dbReference type="Ensembl" id="ENSCCRT00010078100.1">
    <property type="protein sequence ID" value="ENSCCRP00010070663.1"/>
    <property type="gene ID" value="ENSCCRG00010027831.1"/>
</dbReference>
<sequence>MAEIKTGIFAKNVQKRLSRAQEKVLQKLGKADETKDEQFEQCVQNFKRQEFEGSRLQREMKAYIAAVKGMQQASRNLTESLHEVYESDWHGKDDVMIIGKNCDVLWEDFHQKLVDSTIDTLETYLTQFPDLKIRVAKRSRKLIDYDSARHHLETLQASTMRNEKKIAKAEEDLKKAQRVFDDLNVGLQDELPTLWDSRVGFYVSTFKNVSSLEARFHREISFLCHKLYEVMNKLAEQHSDKMFTIQGAPSDSGPLRLARTPTPPDDESPDSSPAASPNHTLRPTSPGLPRPKSPSQLKMGPPKPPPPKVTPTKELQQEQIIDLFDGGFPEISVTSPQPNEKPGESLLDLDFDPFKPDASTPIGQTQSPISQTLPWDLWAGNASQPAQPAADAGFTANWAADFGSSATTGTEESGNAQPAVDEQGWPPAEGWPTEAASQPQEEAATDEVSKKALNGFSKDATVPTFAADFDKMSEVEAPEGDVAEGEGEAAPASVPEGGEGPVTTPPTDTQPAEITASSPPAEMATSAVESPVSAETEAAEQAEDSASIQETQKESPTEAVATIEDKESPIEETPTIDAKPEEEASSLEAKPGDEPDNVEPKPTDEPDNVEPKPTDEPDKVDTQPGEVPDNIEPKPGDAPDNVEPQPGDAPDNVEPQPGDETSKEGAANNEKEEEKMPIPSVVIEPASSNEGDDDRDGDIISPIATSGNGVITDCQTTKDISSGMPPGYLFKVETMHDFEAANPDELELKKGDIVLVVPTELAEDQDAGWLTGIRESDWLQHGTSAHKGLFPENFTQRLE</sequence>
<name>A0A8C1M2A8_CYPCA</name>
<dbReference type="GO" id="GO:0008021">
    <property type="term" value="C:synaptic vesicle"/>
    <property type="evidence" value="ECO:0007669"/>
    <property type="project" value="TreeGrafter"/>
</dbReference>
<dbReference type="PROSITE" id="PS50002">
    <property type="entry name" value="SH3"/>
    <property type="match status" value="1"/>
</dbReference>
<evidence type="ECO:0000256" key="9">
    <source>
        <dbReference type="SAM" id="MobiDB-lite"/>
    </source>
</evidence>
<dbReference type="GO" id="GO:0005886">
    <property type="term" value="C:plasma membrane"/>
    <property type="evidence" value="ECO:0007669"/>
    <property type="project" value="TreeGrafter"/>
</dbReference>
<dbReference type="SUPFAM" id="SSF50044">
    <property type="entry name" value="SH3-domain"/>
    <property type="match status" value="1"/>
</dbReference>
<dbReference type="SUPFAM" id="SSF103657">
    <property type="entry name" value="BAR/IMD domain-like"/>
    <property type="match status" value="1"/>
</dbReference>
<feature type="compositionally biased region" description="Polar residues" evidence="9">
    <location>
        <begin position="404"/>
        <end position="416"/>
    </location>
</feature>
<dbReference type="InterPro" id="IPR004148">
    <property type="entry name" value="BAR_dom"/>
</dbReference>
<feature type="region of interest" description="Disordered" evidence="9">
    <location>
        <begin position="244"/>
        <end position="314"/>
    </location>
</feature>
<dbReference type="CDD" id="cd07611">
    <property type="entry name" value="BAR_Amphiphysin_I_II"/>
    <property type="match status" value="1"/>
</dbReference>
<feature type="compositionally biased region" description="Polar residues" evidence="9">
    <location>
        <begin position="361"/>
        <end position="373"/>
    </location>
</feature>
<keyword evidence="4" id="KW-0963">Cytoplasm</keyword>
<feature type="coiled-coil region" evidence="8">
    <location>
        <begin position="152"/>
        <end position="186"/>
    </location>
</feature>
<dbReference type="SMART" id="SM00326">
    <property type="entry name" value="SH3"/>
    <property type="match status" value="1"/>
</dbReference>
<evidence type="ECO:0000256" key="2">
    <source>
        <dbReference type="ARBA" id="ARBA00004496"/>
    </source>
</evidence>
<dbReference type="GO" id="GO:0005543">
    <property type="term" value="F:phospholipid binding"/>
    <property type="evidence" value="ECO:0007669"/>
    <property type="project" value="TreeGrafter"/>
</dbReference>
<keyword evidence="3 7" id="KW-0728">SH3 domain</keyword>
<dbReference type="SMART" id="SM00721">
    <property type="entry name" value="BAR"/>
    <property type="match status" value="1"/>
</dbReference>
<dbReference type="InterPro" id="IPR036028">
    <property type="entry name" value="SH3-like_dom_sf"/>
</dbReference>
<keyword evidence="5 8" id="KW-0175">Coiled coil</keyword>
<proteinExistence type="predicted"/>
<dbReference type="Gene3D" id="1.20.1270.60">
    <property type="entry name" value="Arfaptin homology (AH) domain/BAR domain"/>
    <property type="match status" value="1"/>
</dbReference>
<accession>A0A8C1M2A8</accession>
<keyword evidence="6" id="KW-0472">Membrane</keyword>
<dbReference type="FunFam" id="1.20.1270.60:FF:000013">
    <property type="entry name" value="Amphiphysin isoform 2"/>
    <property type="match status" value="1"/>
</dbReference>
<evidence type="ECO:0000313" key="13">
    <source>
        <dbReference type="Proteomes" id="UP000694427"/>
    </source>
</evidence>
<reference evidence="12" key="2">
    <citation type="submission" date="2025-09" db="UniProtKB">
        <authorList>
            <consortium name="Ensembl"/>
        </authorList>
    </citation>
    <scope>IDENTIFICATION</scope>
</reference>
<dbReference type="PRINTS" id="PR01252">
    <property type="entry name" value="AMPHIPHYSIN1"/>
</dbReference>
<organism evidence="12 13">
    <name type="scientific">Cyprinus carpio</name>
    <name type="common">Common carp</name>
    <dbReference type="NCBI Taxonomy" id="7962"/>
    <lineage>
        <taxon>Eukaryota</taxon>
        <taxon>Metazoa</taxon>
        <taxon>Chordata</taxon>
        <taxon>Craniata</taxon>
        <taxon>Vertebrata</taxon>
        <taxon>Euteleostomi</taxon>
        <taxon>Actinopterygii</taxon>
        <taxon>Neopterygii</taxon>
        <taxon>Teleostei</taxon>
        <taxon>Ostariophysi</taxon>
        <taxon>Cypriniformes</taxon>
        <taxon>Cyprinidae</taxon>
        <taxon>Cyprininae</taxon>
        <taxon>Cyprinus</taxon>
    </lineage>
</organism>
<evidence type="ECO:0000256" key="3">
    <source>
        <dbReference type="ARBA" id="ARBA00022443"/>
    </source>
</evidence>
<protein>
    <submittedName>
        <fullName evidence="12">Amphiphysin</fullName>
    </submittedName>
</protein>
<dbReference type="AlphaFoldDB" id="A0A8C1M2A8"/>
<dbReference type="InterPro" id="IPR027267">
    <property type="entry name" value="AH/BAR_dom_sf"/>
</dbReference>
<evidence type="ECO:0000256" key="7">
    <source>
        <dbReference type="PROSITE-ProRule" id="PRU00192"/>
    </source>
</evidence>
<feature type="compositionally biased region" description="Basic and acidic residues" evidence="9">
    <location>
        <begin position="590"/>
        <end position="621"/>
    </location>
</feature>
<feature type="compositionally biased region" description="Low complexity" evidence="9">
    <location>
        <begin position="488"/>
        <end position="507"/>
    </location>
</feature>
<evidence type="ECO:0000256" key="5">
    <source>
        <dbReference type="ARBA" id="ARBA00023054"/>
    </source>
</evidence>
<evidence type="ECO:0000256" key="6">
    <source>
        <dbReference type="ARBA" id="ARBA00023136"/>
    </source>
</evidence>
<dbReference type="GO" id="GO:0048488">
    <property type="term" value="P:synaptic vesicle endocytosis"/>
    <property type="evidence" value="ECO:0007669"/>
    <property type="project" value="TreeGrafter"/>
</dbReference>
<keyword evidence="13" id="KW-1185">Reference proteome</keyword>
<dbReference type="PANTHER" id="PTHR46514:SF2">
    <property type="entry name" value="AMPHIPHYSIN"/>
    <property type="match status" value="1"/>
</dbReference>
<reference evidence="12" key="1">
    <citation type="submission" date="2025-08" db="UniProtKB">
        <authorList>
            <consortium name="Ensembl"/>
        </authorList>
    </citation>
    <scope>IDENTIFICATION</scope>
</reference>
<dbReference type="Gene3D" id="2.30.30.40">
    <property type="entry name" value="SH3 Domains"/>
    <property type="match status" value="1"/>
</dbReference>